<organism evidence="5 6">
    <name type="scientific">Campylobacter phage CP20</name>
    <dbReference type="NCBI Taxonomy" id="2506428"/>
    <lineage>
        <taxon>Viruses</taxon>
        <taxon>Duplodnaviria</taxon>
        <taxon>Heunggongvirae</taxon>
        <taxon>Uroviricota</taxon>
        <taxon>Caudoviricetes</taxon>
        <taxon>Connertonviridae</taxon>
        <taxon>Firehammervirus</taxon>
        <taxon>Firehammervirus CPt10</taxon>
    </lineage>
</organism>
<dbReference type="Proteomes" id="UP000290538">
    <property type="component" value="Segment"/>
</dbReference>
<dbReference type="Gene3D" id="3.40.50.150">
    <property type="entry name" value="Vaccinia Virus protein VP39"/>
    <property type="match status" value="1"/>
</dbReference>
<dbReference type="GO" id="GO:0008170">
    <property type="term" value="F:N-methyltransferase activity"/>
    <property type="evidence" value="ECO:0007669"/>
    <property type="project" value="InterPro"/>
</dbReference>
<evidence type="ECO:0000256" key="3">
    <source>
        <dbReference type="ARBA" id="ARBA00022679"/>
    </source>
</evidence>
<dbReference type="SUPFAM" id="SSF53335">
    <property type="entry name" value="S-adenosyl-L-methionine-dependent methyltransferases"/>
    <property type="match status" value="1"/>
</dbReference>
<dbReference type="GO" id="GO:0003677">
    <property type="term" value="F:DNA binding"/>
    <property type="evidence" value="ECO:0007669"/>
    <property type="project" value="InterPro"/>
</dbReference>
<sequence length="221" mass="25737">MSVEIINDDCLNILENIRNVDLIITDPPYFVIPKGKKTNNGYDNFKWDSFDNMDHFLKFTKEWFDLCYKKLNNDSFMYIFWSQKYFSYGFEIFNPNRVLLWHYRNLVLGGNGDFAYDYEPIFVIKKGNPKLIKGKHSSILNFTKPQSNFKADKLVHPTQKPLKLIEYLISISNLKENAVILDPFGGAGTTALASNNLKYDCITIEKETGYCNLINNRLLIK</sequence>
<dbReference type="PRINTS" id="PR00508">
    <property type="entry name" value="S21N4MTFRASE"/>
</dbReference>
<protein>
    <submittedName>
        <fullName evidence="5">DNA methylase</fullName>
    </submittedName>
</protein>
<proteinExistence type="inferred from homology"/>
<evidence type="ECO:0000313" key="5">
    <source>
        <dbReference type="EMBL" id="QAU04882.1"/>
    </source>
</evidence>
<reference evidence="5 6" key="1">
    <citation type="submission" date="2019-01" db="EMBL/GenBank/DDBJ databases">
        <title>Complete genome sequence of Campylobacter bacteriophage CP20.</title>
        <authorList>
            <person name="Connerton I.F."/>
        </authorList>
    </citation>
    <scope>NUCLEOTIDE SEQUENCE [LARGE SCALE GENOMIC DNA]</scope>
</reference>
<dbReference type="GO" id="GO:0032259">
    <property type="term" value="P:methylation"/>
    <property type="evidence" value="ECO:0007669"/>
    <property type="project" value="UniProtKB-KW"/>
</dbReference>
<accession>A0A410T7B6</accession>
<dbReference type="InterPro" id="IPR029063">
    <property type="entry name" value="SAM-dependent_MTases_sf"/>
</dbReference>
<dbReference type="PROSITE" id="PS00092">
    <property type="entry name" value="N6_MTASE"/>
    <property type="match status" value="1"/>
</dbReference>
<keyword evidence="3" id="KW-0808">Transferase</keyword>
<dbReference type="EMBL" id="MK408758">
    <property type="protein sequence ID" value="QAU04882.1"/>
    <property type="molecule type" value="Genomic_DNA"/>
</dbReference>
<dbReference type="InterPro" id="IPR002941">
    <property type="entry name" value="DNA_methylase_N4/N6"/>
</dbReference>
<dbReference type="InterPro" id="IPR002052">
    <property type="entry name" value="DNA_methylase_N6_adenine_CS"/>
</dbReference>
<evidence type="ECO:0000256" key="1">
    <source>
        <dbReference type="ARBA" id="ARBA00006594"/>
    </source>
</evidence>
<dbReference type="InterPro" id="IPR001091">
    <property type="entry name" value="RM_Methyltransferase"/>
</dbReference>
<evidence type="ECO:0000313" key="6">
    <source>
        <dbReference type="Proteomes" id="UP000290538"/>
    </source>
</evidence>
<keyword evidence="2 5" id="KW-0489">Methyltransferase</keyword>
<name>A0A410T7B6_9CAUD</name>
<evidence type="ECO:0000256" key="2">
    <source>
        <dbReference type="ARBA" id="ARBA00022603"/>
    </source>
</evidence>
<feature type="domain" description="DNA methylase N-4/N-6" evidence="4">
    <location>
        <begin position="20"/>
        <end position="215"/>
    </location>
</feature>
<comment type="similarity">
    <text evidence="1">Belongs to the N(4)/N(6)-methyltransferase family.</text>
</comment>
<dbReference type="Pfam" id="PF01555">
    <property type="entry name" value="N6_N4_Mtase"/>
    <property type="match status" value="1"/>
</dbReference>
<evidence type="ECO:0000259" key="4">
    <source>
        <dbReference type="Pfam" id="PF01555"/>
    </source>
</evidence>